<evidence type="ECO:0000259" key="2">
    <source>
        <dbReference type="Pfam" id="PF12146"/>
    </source>
</evidence>
<dbReference type="AlphaFoldDB" id="A0A1A8YLT7"/>
<feature type="compositionally biased region" description="Polar residues" evidence="1">
    <location>
        <begin position="186"/>
        <end position="200"/>
    </location>
</feature>
<feature type="region of interest" description="Disordered" evidence="1">
    <location>
        <begin position="149"/>
        <end position="223"/>
    </location>
</feature>
<dbReference type="EMBL" id="FLRE01000037">
    <property type="protein sequence ID" value="SBT32482.1"/>
    <property type="molecule type" value="Genomic_DNA"/>
</dbReference>
<evidence type="ECO:0000313" key="6">
    <source>
        <dbReference type="Proteomes" id="UP000078555"/>
    </source>
</evidence>
<dbReference type="PANTHER" id="PTHR11614">
    <property type="entry name" value="PHOSPHOLIPASE-RELATED"/>
    <property type="match status" value="1"/>
</dbReference>
<reference evidence="4" key="2">
    <citation type="submission" date="2016-05" db="EMBL/GenBank/DDBJ databases">
        <authorList>
            <person name="Lavstsen T."/>
            <person name="Jespersen J.S."/>
        </authorList>
    </citation>
    <scope>NUCLEOTIDE SEQUENCE [LARGE SCALE GENOMIC DNA]</scope>
</reference>
<evidence type="ECO:0000256" key="1">
    <source>
        <dbReference type="SAM" id="MobiDB-lite"/>
    </source>
</evidence>
<dbReference type="Proteomes" id="UP000078555">
    <property type="component" value="Unassembled WGS sequence"/>
</dbReference>
<proteinExistence type="predicted"/>
<evidence type="ECO:0000313" key="5">
    <source>
        <dbReference type="Proteomes" id="UP000078550"/>
    </source>
</evidence>
<dbReference type="InterPro" id="IPR029058">
    <property type="entry name" value="AB_hydrolase_fold"/>
</dbReference>
<feature type="domain" description="Serine aminopeptidase S33" evidence="2">
    <location>
        <begin position="314"/>
        <end position="495"/>
    </location>
</feature>
<keyword evidence="6" id="KW-1185">Reference proteome</keyword>
<dbReference type="Gene3D" id="3.40.50.1820">
    <property type="entry name" value="alpha/beta hydrolase"/>
    <property type="match status" value="2"/>
</dbReference>
<dbReference type="Proteomes" id="UP000078550">
    <property type="component" value="Unassembled WGS sequence"/>
</dbReference>
<protein>
    <submittedName>
        <fullName evidence="4">Lysophospholipase, putative</fullName>
    </submittedName>
</protein>
<dbReference type="InterPro" id="IPR006494">
    <property type="entry name" value="PST_A"/>
</dbReference>
<dbReference type="EMBL" id="FLRD01000029">
    <property type="protein sequence ID" value="SBT31938.1"/>
    <property type="molecule type" value="Genomic_DNA"/>
</dbReference>
<feature type="domain" description="Serine aminopeptidase S33" evidence="2">
    <location>
        <begin position="91"/>
        <end position="143"/>
    </location>
</feature>
<evidence type="ECO:0000313" key="4">
    <source>
        <dbReference type="EMBL" id="SBT32482.1"/>
    </source>
</evidence>
<feature type="compositionally biased region" description="Basic and acidic residues" evidence="1">
    <location>
        <begin position="271"/>
        <end position="304"/>
    </location>
</feature>
<feature type="compositionally biased region" description="Low complexity" evidence="1">
    <location>
        <begin position="150"/>
        <end position="168"/>
    </location>
</feature>
<accession>A0A1A8YLT7</accession>
<feature type="region of interest" description="Disordered" evidence="1">
    <location>
        <begin position="243"/>
        <end position="309"/>
    </location>
</feature>
<feature type="compositionally biased region" description="Polar residues" evidence="1">
    <location>
        <begin position="255"/>
        <end position="268"/>
    </location>
</feature>
<dbReference type="NCBIfam" id="TIGR01607">
    <property type="entry name" value="PST-A"/>
    <property type="match status" value="1"/>
</dbReference>
<evidence type="ECO:0000313" key="3">
    <source>
        <dbReference type="EMBL" id="SBT31938.1"/>
    </source>
</evidence>
<sequence>MAEKIIYGEEINITPNRLDGKPILDSFFNRDGLLLRTYGWLVRNAIGIILLIHGLGSHARLTFLRHNVEIVSNDKAILKDGNNYYLYKDSWIEHFNKNGYSVYALDLQGHGLSDGWDNLKANVKAFDDFAFDIIQYINKIQDTLNVSDDTASGSTSTGTHNNSLSGGTHSNFEHGGTHSNLKHGGTHSNFGHSSTHSNFARNGDHYHSSHDSRDSHFANEGMHSHFTHDGTIIHSSHDSTYSNFASGGTHRHSESGGTYSHSAHSGTISHSSHDDTVSHSSHDDTVRHSSHDETVSHSSHDDTISHSSRGVKITEKKMLPIYILGISMGGNIALRTLQILGKSRDDINKKLNIRGCVSVSGMISVELLTSPSSYTYKLFFLPLSNFISDFFPNARLIAILPFQRYPFIKDILKFDKIRFKEGITYRFGRELLKAMDNLDNDIDVTPKDIPVLFIHSKDDPFCYCRGAVSFYNRINVNSKELHILQNMEHVLTVEPGNMDVLKRIMNWLTSLSEEEIRKK</sequence>
<dbReference type="SUPFAM" id="SSF53474">
    <property type="entry name" value="alpha/beta-Hydrolases"/>
    <property type="match status" value="1"/>
</dbReference>
<name>A0A1A8YLT7_PLAOA</name>
<dbReference type="Pfam" id="PF12146">
    <property type="entry name" value="Hydrolase_4"/>
    <property type="match status" value="2"/>
</dbReference>
<gene>
    <name evidence="3" type="ORF">POVWA1_009620</name>
    <name evidence="4" type="ORF">POVWA2_009800</name>
</gene>
<reference evidence="5 6" key="1">
    <citation type="submission" date="2016-05" db="EMBL/GenBank/DDBJ databases">
        <authorList>
            <person name="Naeem Raeece"/>
        </authorList>
    </citation>
    <scope>NUCLEOTIDE SEQUENCE [LARGE SCALE GENOMIC DNA]</scope>
</reference>
<dbReference type="InterPro" id="IPR051044">
    <property type="entry name" value="MAG_DAG_Lipase"/>
</dbReference>
<organism evidence="4 5">
    <name type="scientific">Plasmodium ovale wallikeri</name>
    <dbReference type="NCBI Taxonomy" id="864142"/>
    <lineage>
        <taxon>Eukaryota</taxon>
        <taxon>Sar</taxon>
        <taxon>Alveolata</taxon>
        <taxon>Apicomplexa</taxon>
        <taxon>Aconoidasida</taxon>
        <taxon>Haemosporida</taxon>
        <taxon>Plasmodiidae</taxon>
        <taxon>Plasmodium</taxon>
        <taxon>Plasmodium (Plasmodium)</taxon>
    </lineage>
</organism>
<dbReference type="InterPro" id="IPR022742">
    <property type="entry name" value="Hydrolase_4"/>
</dbReference>
<feature type="compositionally biased region" description="Basic and acidic residues" evidence="1">
    <location>
        <begin position="202"/>
        <end position="223"/>
    </location>
</feature>